<reference evidence="1 2" key="1">
    <citation type="submission" date="2018-11" db="EMBL/GenBank/DDBJ databases">
        <title>Draft genome of Simplicispira Flexivirga sp. BO-16.</title>
        <authorList>
            <person name="Im W.T."/>
        </authorList>
    </citation>
    <scope>NUCLEOTIDE SEQUENCE [LARGE SCALE GENOMIC DNA]</scope>
    <source>
        <strain evidence="1 2">BO-16</strain>
    </source>
</reference>
<accession>A0A3M9MHL2</accession>
<dbReference type="Proteomes" id="UP000271678">
    <property type="component" value="Unassembled WGS sequence"/>
</dbReference>
<evidence type="ECO:0000313" key="2">
    <source>
        <dbReference type="Proteomes" id="UP000271678"/>
    </source>
</evidence>
<dbReference type="AlphaFoldDB" id="A0A3M9MHL2"/>
<gene>
    <name evidence="1" type="ORF">EFY87_02880</name>
</gene>
<name>A0A3M9MHL2_9MICO</name>
<evidence type="ECO:0008006" key="3">
    <source>
        <dbReference type="Google" id="ProtNLM"/>
    </source>
</evidence>
<dbReference type="EMBL" id="RJJQ01000002">
    <property type="protein sequence ID" value="RNI24665.1"/>
    <property type="molecule type" value="Genomic_DNA"/>
</dbReference>
<proteinExistence type="predicted"/>
<dbReference type="RefSeq" id="WP_123269958.1">
    <property type="nucleotide sequence ID" value="NZ_RJJQ01000002.1"/>
</dbReference>
<dbReference type="Gene3D" id="3.30.460.40">
    <property type="match status" value="1"/>
</dbReference>
<protein>
    <recommendedName>
        <fullName evidence="3">Amino acid transporter</fullName>
    </recommendedName>
</protein>
<keyword evidence="2" id="KW-1185">Reference proteome</keyword>
<organism evidence="1 2">
    <name type="scientific">Flexivirga caeni</name>
    <dbReference type="NCBI Taxonomy" id="2294115"/>
    <lineage>
        <taxon>Bacteria</taxon>
        <taxon>Bacillati</taxon>
        <taxon>Actinomycetota</taxon>
        <taxon>Actinomycetes</taxon>
        <taxon>Micrococcales</taxon>
        <taxon>Dermacoccaceae</taxon>
        <taxon>Flexivirga</taxon>
    </lineage>
</organism>
<evidence type="ECO:0000313" key="1">
    <source>
        <dbReference type="EMBL" id="RNI24665.1"/>
    </source>
</evidence>
<sequence>MAPTSWSPTEEQFTAVYGPWRSRTPGDARALVDGYPGTWFVAGGWAIEAFTGVPRSHEDCDISILRAEVETFRDFVRGRYDVWAAGSGALKPVFADDPALFDERAHDGAEQIWLRPGWDQPWEYDVLLAPGNAKTWVYKRDSSITRPMDEALWHRDGLPYLRPEIQLLYKARGLRPKDQVDFDATWPLLDAAQRHWLQEMLDRTLPGHPWLTAAPPVPRYPHE</sequence>
<comment type="caution">
    <text evidence="1">The sequence shown here is derived from an EMBL/GenBank/DDBJ whole genome shotgun (WGS) entry which is preliminary data.</text>
</comment>
<dbReference type="OrthoDB" id="4539099at2"/>